<reference evidence="1" key="1">
    <citation type="submission" date="2020-08" db="EMBL/GenBank/DDBJ databases">
        <title>Multicomponent nature underlies the extraordinary mechanical properties of spider dragline silk.</title>
        <authorList>
            <person name="Kono N."/>
            <person name="Nakamura H."/>
            <person name="Mori M."/>
            <person name="Yoshida Y."/>
            <person name="Ohtoshi R."/>
            <person name="Malay A.D."/>
            <person name="Moran D.A.P."/>
            <person name="Tomita M."/>
            <person name="Numata K."/>
            <person name="Arakawa K."/>
        </authorList>
    </citation>
    <scope>NUCLEOTIDE SEQUENCE</scope>
</reference>
<sequence length="124" mass="14390">MITLSAVRRFIRTACDILLGIDSCNTEYLSETIDFQCMGLISSNSKKEASFSESELLEKNVENYFESKREKLQSENNMFKHNSSQSCSLRYNSSGNSTKILNFKNLIMKYKRYEEKLSENENKP</sequence>
<gene>
    <name evidence="1" type="ORF">NPIL_458641</name>
</gene>
<proteinExistence type="predicted"/>
<protein>
    <submittedName>
        <fullName evidence="1">Uncharacterized protein</fullName>
    </submittedName>
</protein>
<dbReference type="EMBL" id="BMAW01083156">
    <property type="protein sequence ID" value="GFU32375.1"/>
    <property type="molecule type" value="Genomic_DNA"/>
</dbReference>
<name>A0A8X6UQ98_NEPPI</name>
<dbReference type="Proteomes" id="UP000887013">
    <property type="component" value="Unassembled WGS sequence"/>
</dbReference>
<accession>A0A8X6UQ98</accession>
<evidence type="ECO:0000313" key="2">
    <source>
        <dbReference type="Proteomes" id="UP000887013"/>
    </source>
</evidence>
<keyword evidence="2" id="KW-1185">Reference proteome</keyword>
<evidence type="ECO:0000313" key="1">
    <source>
        <dbReference type="EMBL" id="GFU32375.1"/>
    </source>
</evidence>
<dbReference type="AlphaFoldDB" id="A0A8X6UQ98"/>
<organism evidence="1 2">
    <name type="scientific">Nephila pilipes</name>
    <name type="common">Giant wood spider</name>
    <name type="synonym">Nephila maculata</name>
    <dbReference type="NCBI Taxonomy" id="299642"/>
    <lineage>
        <taxon>Eukaryota</taxon>
        <taxon>Metazoa</taxon>
        <taxon>Ecdysozoa</taxon>
        <taxon>Arthropoda</taxon>
        <taxon>Chelicerata</taxon>
        <taxon>Arachnida</taxon>
        <taxon>Araneae</taxon>
        <taxon>Araneomorphae</taxon>
        <taxon>Entelegynae</taxon>
        <taxon>Araneoidea</taxon>
        <taxon>Nephilidae</taxon>
        <taxon>Nephila</taxon>
    </lineage>
</organism>
<comment type="caution">
    <text evidence="1">The sequence shown here is derived from an EMBL/GenBank/DDBJ whole genome shotgun (WGS) entry which is preliminary data.</text>
</comment>